<dbReference type="Pfam" id="PF08385">
    <property type="entry name" value="DHC_N1"/>
    <property type="match status" value="1"/>
</dbReference>
<evidence type="ECO:0000313" key="3">
    <source>
        <dbReference type="RefSeq" id="XP_022235918.1"/>
    </source>
</evidence>
<protein>
    <submittedName>
        <fullName evidence="3">Dynein heavy chain 2, axonemal-like</fullName>
    </submittedName>
</protein>
<accession>A0ABM1RX13</accession>
<gene>
    <name evidence="3" type="primary">LOC111083593</name>
</gene>
<reference evidence="3" key="1">
    <citation type="submission" date="2025-08" db="UniProtKB">
        <authorList>
            <consortium name="RefSeq"/>
        </authorList>
    </citation>
    <scope>IDENTIFICATION</scope>
    <source>
        <tissue evidence="3">Muscle</tissue>
    </source>
</reference>
<name>A0ABM1RX13_LIMPO</name>
<dbReference type="PANTHER" id="PTHR46532">
    <property type="entry name" value="MALE FERTILITY FACTOR KL5"/>
    <property type="match status" value="1"/>
</dbReference>
<dbReference type="PANTHER" id="PTHR46532:SF11">
    <property type="entry name" value="DYNEIN AXONEMAL HEAVY CHAIN 12"/>
    <property type="match status" value="1"/>
</dbReference>
<dbReference type="InterPro" id="IPR026983">
    <property type="entry name" value="DHC"/>
</dbReference>
<feature type="non-terminal residue" evidence="3">
    <location>
        <position position="557"/>
    </location>
</feature>
<feature type="domain" description="Dynein heavy chain tail" evidence="1">
    <location>
        <begin position="202"/>
        <end position="554"/>
    </location>
</feature>
<dbReference type="Proteomes" id="UP000694941">
    <property type="component" value="Unplaced"/>
</dbReference>
<dbReference type="RefSeq" id="XP_022235918.1">
    <property type="nucleotide sequence ID" value="XM_022380210.1"/>
</dbReference>
<proteinExistence type="predicted"/>
<organism evidence="2 3">
    <name type="scientific">Limulus polyphemus</name>
    <name type="common">Atlantic horseshoe crab</name>
    <dbReference type="NCBI Taxonomy" id="6850"/>
    <lineage>
        <taxon>Eukaryota</taxon>
        <taxon>Metazoa</taxon>
        <taxon>Ecdysozoa</taxon>
        <taxon>Arthropoda</taxon>
        <taxon>Chelicerata</taxon>
        <taxon>Merostomata</taxon>
        <taxon>Xiphosura</taxon>
        <taxon>Limulidae</taxon>
        <taxon>Limulus</taxon>
    </lineage>
</organism>
<keyword evidence="2" id="KW-1185">Reference proteome</keyword>
<evidence type="ECO:0000259" key="1">
    <source>
        <dbReference type="Pfam" id="PF08385"/>
    </source>
</evidence>
<evidence type="ECO:0000313" key="2">
    <source>
        <dbReference type="Proteomes" id="UP000694941"/>
    </source>
</evidence>
<dbReference type="GeneID" id="111083593"/>
<dbReference type="InterPro" id="IPR013594">
    <property type="entry name" value="Dynein_heavy_tail"/>
</dbReference>
<sequence>MNSEEDLGRDSIVEPLEEYDEDLHNFASSEDLTKVCNIIHQRIILSGLKNSMWRDYHDDIIFRFLVDESLDVLLVYIDKDQNLCLKYTVPSELVEEIFYYIKTSCSSRVTLENFQKVLQFGSLKGEVTESLMQLVSKVYSLLIFGNKTWPDSIKKDFSSQLHKFLASLTEFHYKQIRQTILYIPMETEGITEEEAAKDKDLIQRIEGVVVHWIKQIKEALLAQETAHTGENLGPAEEIEFWRQRCDDLCSISQQLEKPGIHKILSILELGKSSYAYQFLKLSAEIQNSFLQAESNLKFLSILKEPCEKLASSPLSDIPTKLPYLLSLIRIIWINSPFYNSRSQITGLFRKVSQELIKKFSREIQLDKLFKGYAQSTKKTVEQCIDCCNTWKDAYQQAAKMHHSLSSFGWVLDKTGIFAEMDAFMQRCKDVIEVCDAEMHFCRWEDGIKTPLPIIGGHHGSEILRSLEGIENSFMSSLKNLESASNQTLDIRSTTWHDQYGKFRANMRDLEVMAQNVISFAFDRVTTVHEGLELLRVFKYLAERESISRAYDKRTVEV</sequence>